<reference evidence="1 2" key="1">
    <citation type="submission" date="2019-05" db="EMBL/GenBank/DDBJ databases">
        <title>Complete genome sequencing of Anaerostipes rhamnosivorans.</title>
        <authorList>
            <person name="Bui T.P.N."/>
            <person name="de Vos W.M."/>
        </authorList>
    </citation>
    <scope>NUCLEOTIDE SEQUENCE [LARGE SCALE GENOMIC DNA]</scope>
    <source>
        <strain evidence="1 2">1y2</strain>
    </source>
</reference>
<evidence type="ECO:0000313" key="2">
    <source>
        <dbReference type="Proteomes" id="UP000298653"/>
    </source>
</evidence>
<sequence length="188" mass="21431">MFDDGKFHVIPAVRSLRYFTEALSTEEEWVLTSNCAHIGNLQSLSQKCHDANKKIIVNHEIVGGLGTDKTAFEFLKKMYRVDCVMGFQNIRLGMIKNEGMKTIQRITLSDSFALEQASKSLQLSRADAIELRPAYYAAEFLDYFKQIKDCCYIAGGFIDSKEMVDTMYRAGFNGITTSNTKLWNYQMN</sequence>
<dbReference type="InterPro" id="IPR006699">
    <property type="entry name" value="GlpP"/>
</dbReference>
<dbReference type="InterPro" id="IPR013785">
    <property type="entry name" value="Aldolase_TIM"/>
</dbReference>
<dbReference type="RefSeq" id="WP_137327943.1">
    <property type="nucleotide sequence ID" value="NZ_CP040058.1"/>
</dbReference>
<proteinExistence type="predicted"/>
<protein>
    <submittedName>
        <fullName evidence="1">Glycerol uptake operon antiterminator regulatory protein</fullName>
    </submittedName>
</protein>
<dbReference type="GO" id="GO:0006355">
    <property type="term" value="P:regulation of DNA-templated transcription"/>
    <property type="evidence" value="ECO:0007669"/>
    <property type="project" value="InterPro"/>
</dbReference>
<dbReference type="PIRSF" id="PIRSF016897">
    <property type="entry name" value="GlpP"/>
    <property type="match status" value="1"/>
</dbReference>
<dbReference type="KEGG" id="arf:AR1Y2_0950"/>
<dbReference type="SUPFAM" id="SSF110391">
    <property type="entry name" value="GlpP-like"/>
    <property type="match status" value="1"/>
</dbReference>
<organism evidence="1 2">
    <name type="scientific">Anaerostipes rhamnosivorans</name>
    <dbReference type="NCBI Taxonomy" id="1229621"/>
    <lineage>
        <taxon>Bacteria</taxon>
        <taxon>Bacillati</taxon>
        <taxon>Bacillota</taxon>
        <taxon>Clostridia</taxon>
        <taxon>Lachnospirales</taxon>
        <taxon>Lachnospiraceae</taxon>
        <taxon>Anaerostipes</taxon>
    </lineage>
</organism>
<dbReference type="Pfam" id="PF04309">
    <property type="entry name" value="G3P_antiterm"/>
    <property type="match status" value="1"/>
</dbReference>
<dbReference type="OrthoDB" id="9799580at2"/>
<dbReference type="EMBL" id="CP040058">
    <property type="protein sequence ID" value="QCP34404.1"/>
    <property type="molecule type" value="Genomic_DNA"/>
</dbReference>
<dbReference type="Proteomes" id="UP000298653">
    <property type="component" value="Chromosome"/>
</dbReference>
<dbReference type="PANTHER" id="PTHR35787">
    <property type="entry name" value="GLYCEROL UPTAKE OPERON ANTITERMINATOR REGULATORY PROTEIN"/>
    <property type="match status" value="1"/>
</dbReference>
<accession>A0A4P8IF78</accession>
<dbReference type="Gene3D" id="3.20.20.70">
    <property type="entry name" value="Aldolase class I"/>
    <property type="match status" value="1"/>
</dbReference>
<dbReference type="GO" id="GO:0006071">
    <property type="term" value="P:glycerol metabolic process"/>
    <property type="evidence" value="ECO:0007669"/>
    <property type="project" value="InterPro"/>
</dbReference>
<gene>
    <name evidence="1" type="ORF">AR1Y2_0950</name>
</gene>
<evidence type="ECO:0000313" key="1">
    <source>
        <dbReference type="EMBL" id="QCP34404.1"/>
    </source>
</evidence>
<keyword evidence="2" id="KW-1185">Reference proteome</keyword>
<name>A0A4P8IF78_9FIRM</name>
<dbReference type="AlphaFoldDB" id="A0A4P8IF78"/>
<dbReference type="PANTHER" id="PTHR35787:SF1">
    <property type="entry name" value="GLYCEROL UPTAKE OPERON ANTITERMINATOR REGULATORY PROTEIN"/>
    <property type="match status" value="1"/>
</dbReference>